<reference evidence="2 3" key="1">
    <citation type="submission" date="2021-06" db="EMBL/GenBank/DDBJ databases">
        <authorList>
            <person name="Palmer J.M."/>
        </authorList>
    </citation>
    <scope>NUCLEOTIDE SEQUENCE [LARGE SCALE GENOMIC DNA]</scope>
    <source>
        <strain evidence="2 3">XC_2019</strain>
        <tissue evidence="2">Muscle</tissue>
    </source>
</reference>
<sequence>MMFTRFVLLFSVYGLTAPMSIHQLHINMVVPSYLPTINQYPGSSLAQLYVRIQLCTKRSFPANNNVNAMGIVSREGSVLTISVIYLNMHEVTASLRSVSALLYQKKSGGSSG</sequence>
<dbReference type="EMBL" id="JAHRIN010054042">
    <property type="protein sequence ID" value="MEQ2210666.1"/>
    <property type="molecule type" value="Genomic_DNA"/>
</dbReference>
<organism evidence="2 3">
    <name type="scientific">Xenoophorus captivus</name>
    <dbReference type="NCBI Taxonomy" id="1517983"/>
    <lineage>
        <taxon>Eukaryota</taxon>
        <taxon>Metazoa</taxon>
        <taxon>Chordata</taxon>
        <taxon>Craniata</taxon>
        <taxon>Vertebrata</taxon>
        <taxon>Euteleostomi</taxon>
        <taxon>Actinopterygii</taxon>
        <taxon>Neopterygii</taxon>
        <taxon>Teleostei</taxon>
        <taxon>Neoteleostei</taxon>
        <taxon>Acanthomorphata</taxon>
        <taxon>Ovalentaria</taxon>
        <taxon>Atherinomorphae</taxon>
        <taxon>Cyprinodontiformes</taxon>
        <taxon>Goodeidae</taxon>
        <taxon>Xenoophorus</taxon>
    </lineage>
</organism>
<gene>
    <name evidence="2" type="ORF">XENOCAPTIV_017406</name>
</gene>
<evidence type="ECO:0000313" key="2">
    <source>
        <dbReference type="EMBL" id="MEQ2210666.1"/>
    </source>
</evidence>
<keyword evidence="1" id="KW-0732">Signal</keyword>
<accession>A0ABV0RSK8</accession>
<comment type="caution">
    <text evidence="2">The sequence shown here is derived from an EMBL/GenBank/DDBJ whole genome shotgun (WGS) entry which is preliminary data.</text>
</comment>
<name>A0ABV0RSK8_9TELE</name>
<evidence type="ECO:0000256" key="1">
    <source>
        <dbReference type="SAM" id="SignalP"/>
    </source>
</evidence>
<feature type="signal peptide" evidence="1">
    <location>
        <begin position="1"/>
        <end position="18"/>
    </location>
</feature>
<keyword evidence="3" id="KW-1185">Reference proteome</keyword>
<proteinExistence type="predicted"/>
<protein>
    <submittedName>
        <fullName evidence="2">Uncharacterized protein</fullName>
    </submittedName>
</protein>
<dbReference type="Proteomes" id="UP001434883">
    <property type="component" value="Unassembled WGS sequence"/>
</dbReference>
<feature type="chain" id="PRO_5046317659" evidence="1">
    <location>
        <begin position="19"/>
        <end position="112"/>
    </location>
</feature>
<evidence type="ECO:0000313" key="3">
    <source>
        <dbReference type="Proteomes" id="UP001434883"/>
    </source>
</evidence>